<dbReference type="InterPro" id="IPR036942">
    <property type="entry name" value="Beta-barrel_TonB_sf"/>
</dbReference>
<evidence type="ECO:0000256" key="6">
    <source>
        <dbReference type="ARBA" id="ARBA00023077"/>
    </source>
</evidence>
<evidence type="ECO:0000256" key="10">
    <source>
        <dbReference type="PROSITE-ProRule" id="PRU10144"/>
    </source>
</evidence>
<keyword evidence="7 9" id="KW-0472">Membrane</keyword>
<dbReference type="GO" id="GO:0015344">
    <property type="term" value="F:siderophore uptake transmembrane transporter activity"/>
    <property type="evidence" value="ECO:0007669"/>
    <property type="project" value="TreeGrafter"/>
</dbReference>
<dbReference type="GO" id="GO:0044718">
    <property type="term" value="P:siderophore transmembrane transport"/>
    <property type="evidence" value="ECO:0007669"/>
    <property type="project" value="TreeGrafter"/>
</dbReference>
<evidence type="ECO:0000256" key="11">
    <source>
        <dbReference type="SAM" id="SignalP"/>
    </source>
</evidence>
<protein>
    <submittedName>
        <fullName evidence="13">TonB-dependent receptor</fullName>
    </submittedName>
</protein>
<evidence type="ECO:0000313" key="14">
    <source>
        <dbReference type="Proteomes" id="UP000233293"/>
    </source>
</evidence>
<dbReference type="Pfam" id="PF07715">
    <property type="entry name" value="Plug"/>
    <property type="match status" value="1"/>
</dbReference>
<dbReference type="PROSITE" id="PS01156">
    <property type="entry name" value="TONB_DEPENDENT_REC_2"/>
    <property type="match status" value="1"/>
</dbReference>
<dbReference type="GO" id="GO:0009279">
    <property type="term" value="C:cell outer membrane"/>
    <property type="evidence" value="ECO:0007669"/>
    <property type="project" value="UniProtKB-SubCell"/>
</dbReference>
<keyword evidence="2 9" id="KW-0813">Transport</keyword>
<dbReference type="InterPro" id="IPR010917">
    <property type="entry name" value="TonB_rcpt_CS"/>
</dbReference>
<evidence type="ECO:0000259" key="12">
    <source>
        <dbReference type="Pfam" id="PF07715"/>
    </source>
</evidence>
<dbReference type="PANTHER" id="PTHR30069">
    <property type="entry name" value="TONB-DEPENDENT OUTER MEMBRANE RECEPTOR"/>
    <property type="match status" value="1"/>
</dbReference>
<dbReference type="InterPro" id="IPR037066">
    <property type="entry name" value="Plug_dom_sf"/>
</dbReference>
<evidence type="ECO:0000256" key="4">
    <source>
        <dbReference type="ARBA" id="ARBA00022692"/>
    </source>
</evidence>
<comment type="similarity">
    <text evidence="9">Belongs to the TonB-dependent receptor family.</text>
</comment>
<gene>
    <name evidence="13" type="ORF">CWS72_27245</name>
</gene>
<keyword evidence="14" id="KW-1185">Reference proteome</keyword>
<evidence type="ECO:0000256" key="2">
    <source>
        <dbReference type="ARBA" id="ARBA00022448"/>
    </source>
</evidence>
<dbReference type="InterPro" id="IPR012910">
    <property type="entry name" value="Plug_dom"/>
</dbReference>
<sequence length="725" mass="78599">MLWGTYKMSTLIHRRRRSRGSAAALMSTVSTLFLMPGAGFAQTATPLSPITVEASSDMTCPLEGGEVDKHQIGAKSILGASDTASLLAGQPGVALATGGGISSLPIIHGLADDRIKTLVDGMPITSACPNHMNPALSYIAPSNSGHLSEVAGITPVSAGGDSIGGSITVDPPQPMFAKSGEGYAARGSATTFFRSINRQIGANGNVTAATENVSLGYDGSWTRARESHDGNGDRIFNSQFETQSHNVTLGFSNDGHDLTIRAGHQLTPYEGFPNAYMDLTGNTSNYLNAGYKGDYTWGTLDAKVYWQNAKHEMNFLPGRNTTGHMPMNTNGTDAGYSLKAELPITRNDVIRVGNEYHAYRLSDWWPPVDMMMMGPDTFININEGSRQQIGTFAEWEKKWDAQWTSLLGVRNDVILMDTGNVAGYNTMMSNYAADADAFNTQNHKKTDVNYDLTASARYEATPINTEEFGFARKTRSPNLYERYAWSTGSMAASMIGWFGNGAEYVGNLNLKPEIANTISASAGWHDAARSDWAVKVTPYYTYVQDYIGVDKLSTGSTPGINLLKFANHDSQLYGFDLSGSKSLLKSQDIGHLDLSGTAGWVKGMQMNNGQRLYRMQPLNAFIDLTHRLGEWTSTAELKLVNDKSVTNPLQNEQTTPGFAIVNLKTSYRYENITVAVGIDNLFNKQYYDPNGGAYVSYWTATNSTAAMGALPAAGRSFNAGMTVSF</sequence>
<keyword evidence="3 9" id="KW-1134">Transmembrane beta strand</keyword>
<dbReference type="EMBL" id="PIUM01000074">
    <property type="protein sequence ID" value="PKU21343.1"/>
    <property type="molecule type" value="Genomic_DNA"/>
</dbReference>
<dbReference type="Gene3D" id="2.170.130.10">
    <property type="entry name" value="TonB-dependent receptor, plug domain"/>
    <property type="match status" value="1"/>
</dbReference>
<keyword evidence="13" id="KW-0675">Receptor</keyword>
<dbReference type="PANTHER" id="PTHR30069:SF49">
    <property type="entry name" value="OUTER MEMBRANE PROTEIN C"/>
    <property type="match status" value="1"/>
</dbReference>
<feature type="short sequence motif" description="TonB C-terminal box" evidence="10">
    <location>
        <begin position="708"/>
        <end position="725"/>
    </location>
</feature>
<organism evidence="13 14">
    <name type="scientific">Telmatospirillum siberiense</name>
    <dbReference type="NCBI Taxonomy" id="382514"/>
    <lineage>
        <taxon>Bacteria</taxon>
        <taxon>Pseudomonadati</taxon>
        <taxon>Pseudomonadota</taxon>
        <taxon>Alphaproteobacteria</taxon>
        <taxon>Rhodospirillales</taxon>
        <taxon>Rhodospirillaceae</taxon>
        <taxon>Telmatospirillum</taxon>
    </lineage>
</organism>
<feature type="chain" id="PRO_5014878376" evidence="11">
    <location>
        <begin position="42"/>
        <end position="725"/>
    </location>
</feature>
<reference evidence="14" key="1">
    <citation type="submission" date="2017-12" db="EMBL/GenBank/DDBJ databases">
        <title>Draft genome sequence of Telmatospirillum siberiense 26-4b1T, an acidotolerant peatland alphaproteobacterium potentially involved in sulfur cycling.</title>
        <authorList>
            <person name="Hausmann B."/>
            <person name="Pjevac P."/>
            <person name="Schreck K."/>
            <person name="Herbold C.W."/>
            <person name="Daims H."/>
            <person name="Wagner M."/>
            <person name="Pester M."/>
            <person name="Loy A."/>
        </authorList>
    </citation>
    <scope>NUCLEOTIDE SEQUENCE [LARGE SCALE GENOMIC DNA]</scope>
    <source>
        <strain evidence="14">26-4b1</strain>
    </source>
</reference>
<dbReference type="InterPro" id="IPR039426">
    <property type="entry name" value="TonB-dep_rcpt-like"/>
</dbReference>
<evidence type="ECO:0000256" key="1">
    <source>
        <dbReference type="ARBA" id="ARBA00004571"/>
    </source>
</evidence>
<dbReference type="Proteomes" id="UP000233293">
    <property type="component" value="Unassembled WGS sequence"/>
</dbReference>
<proteinExistence type="inferred from homology"/>
<evidence type="ECO:0000313" key="13">
    <source>
        <dbReference type="EMBL" id="PKU21343.1"/>
    </source>
</evidence>
<comment type="caution">
    <text evidence="13">The sequence shown here is derived from an EMBL/GenBank/DDBJ whole genome shotgun (WGS) entry which is preliminary data.</text>
</comment>
<dbReference type="Gene3D" id="2.40.170.20">
    <property type="entry name" value="TonB-dependent receptor, beta-barrel domain"/>
    <property type="match status" value="1"/>
</dbReference>
<feature type="signal peptide" evidence="11">
    <location>
        <begin position="1"/>
        <end position="41"/>
    </location>
</feature>
<accession>A0A2N3PLR8</accession>
<evidence type="ECO:0000256" key="3">
    <source>
        <dbReference type="ARBA" id="ARBA00022452"/>
    </source>
</evidence>
<dbReference type="AlphaFoldDB" id="A0A2N3PLR8"/>
<feature type="domain" description="TonB-dependent receptor plug" evidence="12">
    <location>
        <begin position="79"/>
        <end position="165"/>
    </location>
</feature>
<dbReference type="PROSITE" id="PS52016">
    <property type="entry name" value="TONB_DEPENDENT_REC_3"/>
    <property type="match status" value="1"/>
</dbReference>
<dbReference type="SUPFAM" id="SSF56935">
    <property type="entry name" value="Porins"/>
    <property type="match status" value="1"/>
</dbReference>
<evidence type="ECO:0000256" key="5">
    <source>
        <dbReference type="ARBA" id="ARBA00022729"/>
    </source>
</evidence>
<comment type="subcellular location">
    <subcellularLocation>
        <location evidence="1 9">Cell outer membrane</location>
        <topology evidence="1 9">Multi-pass membrane protein</topology>
    </subcellularLocation>
</comment>
<keyword evidence="5 11" id="KW-0732">Signal</keyword>
<evidence type="ECO:0000256" key="9">
    <source>
        <dbReference type="PROSITE-ProRule" id="PRU01360"/>
    </source>
</evidence>
<evidence type="ECO:0000256" key="7">
    <source>
        <dbReference type="ARBA" id="ARBA00023136"/>
    </source>
</evidence>
<keyword evidence="6" id="KW-0798">TonB box</keyword>
<keyword evidence="8 9" id="KW-0998">Cell outer membrane</keyword>
<evidence type="ECO:0000256" key="8">
    <source>
        <dbReference type="ARBA" id="ARBA00023237"/>
    </source>
</evidence>
<keyword evidence="4 9" id="KW-0812">Transmembrane</keyword>
<name>A0A2N3PLR8_9PROT</name>